<feature type="chain" id="PRO_5011458410" description="EGF-like domain-containing protein" evidence="2">
    <location>
        <begin position="17"/>
        <end position="308"/>
    </location>
</feature>
<keyword evidence="4" id="KW-1185">Reference proteome</keyword>
<dbReference type="Proteomes" id="UP000199400">
    <property type="component" value="Unassembled WGS sequence"/>
</dbReference>
<keyword evidence="2" id="KW-0732">Signal</keyword>
<sequence>MYFRTCFFVLVSAALASCGDSSEPILTTAGATQTTTAAPSTEGASSTDHGTGGSHECGSLLANNDENCVCSPGYERCDPDDPNSTDCCEEPGMGDGECPDPNSSSVDGQCYCDVGYTWCDPDDPADLSCCVDPGQTTATPTEGTSDATGEPTSDGTGGDMCPGAVGPPPSCDEDSESFFCTHPSSCGPQGSAHYYCEGGVWVEDTSLDDTCKLDGYDFAYGCVDDGGTIFVECGSGSGAACSGEAPSCLDANTWAGCKWGKTTEVDCFVVCTEIGDDMGATYDHGACEVQDGEAVCACCDAGDPGCPI</sequence>
<dbReference type="STRING" id="54.SAMN02745121_01803"/>
<evidence type="ECO:0000313" key="3">
    <source>
        <dbReference type="EMBL" id="SFD84386.1"/>
    </source>
</evidence>
<proteinExistence type="predicted"/>
<feature type="region of interest" description="Disordered" evidence="1">
    <location>
        <begin position="138"/>
        <end position="159"/>
    </location>
</feature>
<accession>A0A1I1VMZ1</accession>
<evidence type="ECO:0008006" key="5">
    <source>
        <dbReference type="Google" id="ProtNLM"/>
    </source>
</evidence>
<feature type="compositionally biased region" description="Low complexity" evidence="1">
    <location>
        <begin position="32"/>
        <end position="41"/>
    </location>
</feature>
<gene>
    <name evidence="3" type="ORF">SAMN02745121_01803</name>
</gene>
<name>A0A1I1VMZ1_9BACT</name>
<feature type="compositionally biased region" description="Polar residues" evidence="1">
    <location>
        <begin position="138"/>
        <end position="154"/>
    </location>
</feature>
<organism evidence="3 4">
    <name type="scientific">Nannocystis exedens</name>
    <dbReference type="NCBI Taxonomy" id="54"/>
    <lineage>
        <taxon>Bacteria</taxon>
        <taxon>Pseudomonadati</taxon>
        <taxon>Myxococcota</taxon>
        <taxon>Polyangia</taxon>
        <taxon>Nannocystales</taxon>
        <taxon>Nannocystaceae</taxon>
        <taxon>Nannocystis</taxon>
    </lineage>
</organism>
<dbReference type="AlphaFoldDB" id="A0A1I1VMZ1"/>
<evidence type="ECO:0000256" key="2">
    <source>
        <dbReference type="SAM" id="SignalP"/>
    </source>
</evidence>
<feature type="region of interest" description="Disordered" evidence="1">
    <location>
        <begin position="32"/>
        <end position="52"/>
    </location>
</feature>
<dbReference type="PROSITE" id="PS51257">
    <property type="entry name" value="PROKAR_LIPOPROTEIN"/>
    <property type="match status" value="1"/>
</dbReference>
<protein>
    <recommendedName>
        <fullName evidence="5">EGF-like domain-containing protein</fullName>
    </recommendedName>
</protein>
<feature type="signal peptide" evidence="2">
    <location>
        <begin position="1"/>
        <end position="16"/>
    </location>
</feature>
<dbReference type="EMBL" id="FOMX01000005">
    <property type="protein sequence ID" value="SFD84386.1"/>
    <property type="molecule type" value="Genomic_DNA"/>
</dbReference>
<evidence type="ECO:0000256" key="1">
    <source>
        <dbReference type="SAM" id="MobiDB-lite"/>
    </source>
</evidence>
<reference evidence="4" key="1">
    <citation type="submission" date="2016-10" db="EMBL/GenBank/DDBJ databases">
        <authorList>
            <person name="Varghese N."/>
            <person name="Submissions S."/>
        </authorList>
    </citation>
    <scope>NUCLEOTIDE SEQUENCE [LARGE SCALE GENOMIC DNA]</scope>
    <source>
        <strain evidence="4">ATCC 25963</strain>
    </source>
</reference>
<evidence type="ECO:0000313" key="4">
    <source>
        <dbReference type="Proteomes" id="UP000199400"/>
    </source>
</evidence>